<reference evidence="3 4" key="1">
    <citation type="submission" date="2009-03" db="EMBL/GenBank/DDBJ databases">
        <authorList>
            <person name="Warren W."/>
            <person name="Ye L."/>
            <person name="Minx P."/>
            <person name="Worley K."/>
            <person name="Gibbs R."/>
            <person name="Wilson R.K."/>
        </authorList>
    </citation>
    <scope>NUCLEOTIDE SEQUENCE [LARGE SCALE GENOMIC DNA]</scope>
</reference>
<organism evidence="3 4">
    <name type="scientific">Callithrix jacchus</name>
    <name type="common">White-tufted-ear marmoset</name>
    <name type="synonym">Simia Jacchus</name>
    <dbReference type="NCBI Taxonomy" id="9483"/>
    <lineage>
        <taxon>Eukaryota</taxon>
        <taxon>Metazoa</taxon>
        <taxon>Chordata</taxon>
        <taxon>Craniata</taxon>
        <taxon>Vertebrata</taxon>
        <taxon>Euteleostomi</taxon>
        <taxon>Mammalia</taxon>
        <taxon>Eutheria</taxon>
        <taxon>Euarchontoglires</taxon>
        <taxon>Primates</taxon>
        <taxon>Haplorrhini</taxon>
        <taxon>Platyrrhini</taxon>
        <taxon>Cebidae</taxon>
        <taxon>Callitrichinae</taxon>
        <taxon>Callithrix</taxon>
        <taxon>Callithrix</taxon>
    </lineage>
</organism>
<dbReference type="PANTHER" id="PTHR37355:SF1">
    <property type="entry name" value="PLACENTA-SPECIFIC PROTEIN 9"/>
    <property type="match status" value="1"/>
</dbReference>
<evidence type="ECO:0000256" key="1">
    <source>
        <dbReference type="SAM" id="MobiDB-lite"/>
    </source>
</evidence>
<accession>A0A8I3WHP7</accession>
<feature type="region of interest" description="Disordered" evidence="1">
    <location>
        <begin position="129"/>
        <end position="170"/>
    </location>
</feature>
<keyword evidence="2" id="KW-0732">Signal</keyword>
<evidence type="ECO:0008006" key="5">
    <source>
        <dbReference type="Google" id="ProtNLM"/>
    </source>
</evidence>
<dbReference type="Pfam" id="PF15205">
    <property type="entry name" value="PLAC9"/>
    <property type="match status" value="1"/>
</dbReference>
<proteinExistence type="predicted"/>
<dbReference type="PANTHER" id="PTHR37355">
    <property type="entry name" value="PLACENTA-SPECIFIC PROTEIN 9"/>
    <property type="match status" value="1"/>
</dbReference>
<evidence type="ECO:0000313" key="3">
    <source>
        <dbReference type="Ensembl" id="ENSCJAP00000094347.1"/>
    </source>
</evidence>
<feature type="chain" id="PRO_5035315489" description="Placenta-specific protein 9" evidence="2">
    <location>
        <begin position="20"/>
        <end position="170"/>
    </location>
</feature>
<dbReference type="GeneTree" id="ENSGT00390000017848"/>
<dbReference type="AlphaFoldDB" id="A0A8I3WHP7"/>
<dbReference type="InterPro" id="IPR027941">
    <property type="entry name" value="PLAC9"/>
</dbReference>
<protein>
    <recommendedName>
        <fullName evidence="5">Placenta-specific protein 9</fullName>
    </recommendedName>
</protein>
<evidence type="ECO:0000313" key="4">
    <source>
        <dbReference type="Proteomes" id="UP000008225"/>
    </source>
</evidence>
<feature type="signal peptide" evidence="2">
    <location>
        <begin position="1"/>
        <end position="19"/>
    </location>
</feature>
<dbReference type="Proteomes" id="UP000008225">
    <property type="component" value="Chromosome 12"/>
</dbReference>
<reference evidence="3" key="2">
    <citation type="submission" date="2025-08" db="UniProtKB">
        <authorList>
            <consortium name="Ensembl"/>
        </authorList>
    </citation>
    <scope>IDENTIFICATION</scope>
</reference>
<name>A0A8I3WHP7_CALJA</name>
<keyword evidence="4" id="KW-1185">Reference proteome</keyword>
<dbReference type="Ensembl" id="ENSCJAT00000121800.1">
    <property type="protein sequence ID" value="ENSCJAP00000094347.1"/>
    <property type="gene ID" value="ENSCJAG00000087361.1"/>
</dbReference>
<sequence>MRTLLGALAGLALLRAAGALAAAEPFSPPQGDAAQSTVCDRHMAVQRRLVVVEEIVEKTVEHLATEVKGLLGLLEELAWNLPPGPFSPAPDLLGEGKHCRWQRKASELLSSGAGQRRGGGGLLHRTGVGWTAGRAPAPPGTEAGRHHPSSPTHTRSLPPSVKTKFGKSRP</sequence>
<evidence type="ECO:0000256" key="2">
    <source>
        <dbReference type="SAM" id="SignalP"/>
    </source>
</evidence>
<reference evidence="3" key="3">
    <citation type="submission" date="2025-09" db="UniProtKB">
        <authorList>
            <consortium name="Ensembl"/>
        </authorList>
    </citation>
    <scope>IDENTIFICATION</scope>
</reference>